<evidence type="ECO:0000256" key="1">
    <source>
        <dbReference type="SAM" id="MobiDB-lite"/>
    </source>
</evidence>
<evidence type="ECO:0000313" key="4">
    <source>
        <dbReference type="Proteomes" id="UP000295136"/>
    </source>
</evidence>
<reference evidence="3 4" key="1">
    <citation type="submission" date="2019-03" db="EMBL/GenBank/DDBJ databases">
        <title>Draft genome sequences of novel Actinobacteria.</title>
        <authorList>
            <person name="Sahin N."/>
            <person name="Ay H."/>
            <person name="Saygin H."/>
        </authorList>
    </citation>
    <scope>NUCLEOTIDE SEQUENCE [LARGE SCALE GENOMIC DNA]</scope>
    <source>
        <strain evidence="3 4">6K102</strain>
    </source>
</reference>
<evidence type="ECO:0008006" key="5">
    <source>
        <dbReference type="Google" id="ProtNLM"/>
    </source>
</evidence>
<keyword evidence="2" id="KW-0472">Membrane</keyword>
<dbReference type="EMBL" id="SMLD01000022">
    <property type="protein sequence ID" value="TDE56209.1"/>
    <property type="molecule type" value="Genomic_DNA"/>
</dbReference>
<dbReference type="AlphaFoldDB" id="A0A4R5FSJ9"/>
<dbReference type="Proteomes" id="UP000295136">
    <property type="component" value="Unassembled WGS sequence"/>
</dbReference>
<organism evidence="3 4">
    <name type="scientific">Nonomuraea mesophila</name>
    <dbReference type="NCBI Taxonomy" id="2530382"/>
    <lineage>
        <taxon>Bacteria</taxon>
        <taxon>Bacillati</taxon>
        <taxon>Actinomycetota</taxon>
        <taxon>Actinomycetes</taxon>
        <taxon>Streptosporangiales</taxon>
        <taxon>Streptosporangiaceae</taxon>
        <taxon>Nonomuraea</taxon>
    </lineage>
</organism>
<evidence type="ECO:0000256" key="2">
    <source>
        <dbReference type="SAM" id="Phobius"/>
    </source>
</evidence>
<keyword evidence="2" id="KW-0812">Transmembrane</keyword>
<feature type="transmembrane region" description="Helical" evidence="2">
    <location>
        <begin position="54"/>
        <end position="76"/>
    </location>
</feature>
<feature type="region of interest" description="Disordered" evidence="1">
    <location>
        <begin position="78"/>
        <end position="105"/>
    </location>
</feature>
<gene>
    <name evidence="3" type="ORF">E1295_11655</name>
</gene>
<protein>
    <recommendedName>
        <fullName evidence="5">CU044_5270 family protein</fullName>
    </recommendedName>
</protein>
<keyword evidence="2" id="KW-1133">Transmembrane helix</keyword>
<evidence type="ECO:0000313" key="3">
    <source>
        <dbReference type="EMBL" id="TDE56209.1"/>
    </source>
</evidence>
<dbReference type="RefSeq" id="WP_132630264.1">
    <property type="nucleotide sequence ID" value="NZ_SMLD01000022.1"/>
</dbReference>
<feature type="compositionally biased region" description="Basic and acidic residues" evidence="1">
    <location>
        <begin position="238"/>
        <end position="261"/>
    </location>
</feature>
<name>A0A4R5FSJ9_9ACTN</name>
<feature type="region of interest" description="Disordered" evidence="1">
    <location>
        <begin position="235"/>
        <end position="265"/>
    </location>
</feature>
<keyword evidence="4" id="KW-1185">Reference proteome</keyword>
<proteinExistence type="predicted"/>
<accession>A0A4R5FSJ9</accession>
<comment type="caution">
    <text evidence="3">The sequence shown here is derived from an EMBL/GenBank/DDBJ whole genome shotgun (WGS) entry which is preliminary data.</text>
</comment>
<sequence>MTDRMFARLKPDELDELTEESYRRRRREDLARTFSSTRNPTPAWRAFMARRPMFLLATGTVAAVAAGAVVVSTGVLSGAPAGRTPPVAAESTPSGTTGGTGASPAATRVDARSFLLAAADTALREPAASGHYWYVRQRTTHPTFHWPEKFWTGVRELQRQEQAEVDRTGAKDDELVAINEKYNKKLARLRKSIYPDGPPYRAYVVESEERWRPKRAGGTHRVKSEDREVVFPTPQDEATWKKEGAPKLLEDKPRSVDDDLPRPLSISNMDITMQNVGDLPRSKKALAGRLRARFAELPGPGKEFDVYLWQTGVDLMTAPTTPGTRAALFRILADQPGITSSGQVEDTAGRKGVGLAVKSGDGTEFQLVINEDTAELLEYAVVEKGEDTARVTFEEFGWTDKLGRRPHR</sequence>